<dbReference type="PANTHER" id="PTHR38644">
    <property type="entry name" value="EXPRESSED PROTEIN"/>
    <property type="match status" value="1"/>
</dbReference>
<evidence type="ECO:0000313" key="2">
    <source>
        <dbReference type="EMBL" id="KAG9228148.1"/>
    </source>
</evidence>
<dbReference type="OrthoDB" id="5319015at2759"/>
<dbReference type="PANTHER" id="PTHR38644:SF1">
    <property type="entry name" value="EXPRESSED PROTEIN"/>
    <property type="match status" value="1"/>
</dbReference>
<feature type="domain" description="Mmc1 C-terminal" evidence="1">
    <location>
        <begin position="401"/>
        <end position="613"/>
    </location>
</feature>
<dbReference type="Proteomes" id="UP000824998">
    <property type="component" value="Unassembled WGS sequence"/>
</dbReference>
<sequence length="659" mass="72821">MPPRIPRVGIALSKITRSPIGIALESACPICAFSQVQGPRPNSSNPRRPAQLTRLKIDRRRHFTTTLSQQYSNSTRVVSNPARLELYDALSNVKKHAANYINISRLQLALRGLEQPTGEETIRVAIQGVADDLGGSLRLARQLVRVLLADPLKPEEEWERILLREPPANRPLFLHVGHGVGEKSGYSSRMVQELHVSSPTLNGHKLEILIVETGIPGNPTRSNGESNDVLEEIMVPTMEIPTSSTGRYTPVTTPVHKSLVVSQGILGISTLLSNEALTTARSDTIGLALDPSAKLREPLPVLPFRLFDIVTGTSALLSFRQSVDNALDYERKWFASGAPEILKWLKSGTSPTQGEMKLPVRRLIESVLESTKSAIQAEETRQAAAAFNAIVARPELSSLEMDLSRWAERAHTELRDHLDIAFNGYRWRKLGWWKLFWRVDDVSMIAAGIISRRFLTDAENEVIFLAGKIEQAGVFKNSPDPNVGGHWAYKPIEKEQRAIPLPKARDLFTPEDGKRDLKNQNWPLGIPATRNYLADDTVPALQALAQKLVFQTLTTSSLASILAGLTYASSISTGVYEAGAIAALGIVYSMRRMQGKWETARTFWEGEVREEGRKAVRSVEGMVGDVLKKAGNPLERSDPELERAGEAVEEAENALKVCK</sequence>
<proteinExistence type="predicted"/>
<dbReference type="AlphaFoldDB" id="A0A9P8BYR0"/>
<evidence type="ECO:0000259" key="1">
    <source>
        <dbReference type="Pfam" id="PF23868"/>
    </source>
</evidence>
<dbReference type="InterPro" id="IPR056196">
    <property type="entry name" value="Mmc1_C"/>
</dbReference>
<organism evidence="2 3">
    <name type="scientific">Amylocarpus encephaloides</name>
    <dbReference type="NCBI Taxonomy" id="45428"/>
    <lineage>
        <taxon>Eukaryota</taxon>
        <taxon>Fungi</taxon>
        <taxon>Dikarya</taxon>
        <taxon>Ascomycota</taxon>
        <taxon>Pezizomycotina</taxon>
        <taxon>Leotiomycetes</taxon>
        <taxon>Helotiales</taxon>
        <taxon>Helotiales incertae sedis</taxon>
        <taxon>Amylocarpus</taxon>
    </lineage>
</organism>
<dbReference type="EMBL" id="MU252046">
    <property type="protein sequence ID" value="KAG9228148.1"/>
    <property type="molecule type" value="Genomic_DNA"/>
</dbReference>
<evidence type="ECO:0000313" key="3">
    <source>
        <dbReference type="Proteomes" id="UP000824998"/>
    </source>
</evidence>
<dbReference type="Pfam" id="PF23867">
    <property type="entry name" value="Mmc1_N"/>
    <property type="match status" value="1"/>
</dbReference>
<keyword evidence="3" id="KW-1185">Reference proteome</keyword>
<accession>A0A9P8BYR0</accession>
<protein>
    <recommendedName>
        <fullName evidence="1">Mmc1 C-terminal domain-containing protein</fullName>
    </recommendedName>
</protein>
<reference evidence="2" key="1">
    <citation type="journal article" date="2021" name="IMA Fungus">
        <title>Genomic characterization of three marine fungi, including Emericellopsis atlantica sp. nov. with signatures of a generalist lifestyle and marine biomass degradation.</title>
        <authorList>
            <person name="Hagestad O.C."/>
            <person name="Hou L."/>
            <person name="Andersen J.H."/>
            <person name="Hansen E.H."/>
            <person name="Altermark B."/>
            <person name="Li C."/>
            <person name="Kuhnert E."/>
            <person name="Cox R.J."/>
            <person name="Crous P.W."/>
            <person name="Spatafora J.W."/>
            <person name="Lail K."/>
            <person name="Amirebrahimi M."/>
            <person name="Lipzen A."/>
            <person name="Pangilinan J."/>
            <person name="Andreopoulos W."/>
            <person name="Hayes R.D."/>
            <person name="Ng V."/>
            <person name="Grigoriev I.V."/>
            <person name="Jackson S.A."/>
            <person name="Sutton T.D.S."/>
            <person name="Dobson A.D.W."/>
            <person name="Rama T."/>
        </authorList>
    </citation>
    <scope>NUCLEOTIDE SEQUENCE</scope>
    <source>
        <strain evidence="2">TRa018bII</strain>
    </source>
</reference>
<gene>
    <name evidence="2" type="ORF">BJ875DRAFT_260976</name>
</gene>
<dbReference type="Pfam" id="PF23868">
    <property type="entry name" value="Mmc1_C"/>
    <property type="match status" value="1"/>
</dbReference>
<comment type="caution">
    <text evidence="2">The sequence shown here is derived from an EMBL/GenBank/DDBJ whole genome shotgun (WGS) entry which is preliminary data.</text>
</comment>
<name>A0A9P8BYR0_9HELO</name>